<reference evidence="2" key="2">
    <citation type="submission" date="2020-05" db="UniProtKB">
        <authorList>
            <consortium name="EnsemblMetazoa"/>
        </authorList>
    </citation>
    <scope>IDENTIFICATION</scope>
    <source>
        <strain evidence="2">CM1001059</strain>
    </source>
</reference>
<dbReference type="VEuPathDB" id="VectorBase:AMEC002959"/>
<protein>
    <submittedName>
        <fullName evidence="2">Uncharacterized protein</fullName>
    </submittedName>
</protein>
<reference evidence="3" key="1">
    <citation type="submission" date="2014-01" db="EMBL/GenBank/DDBJ databases">
        <title>The Genome Sequence of Anopheles melas CM1001059_A (V2).</title>
        <authorList>
            <consortium name="The Broad Institute Genomics Platform"/>
            <person name="Neafsey D.E."/>
            <person name="Besansky N."/>
            <person name="Howell P."/>
            <person name="Walton C."/>
            <person name="Young S.K."/>
            <person name="Zeng Q."/>
            <person name="Gargeya S."/>
            <person name="Fitzgerald M."/>
            <person name="Haas B."/>
            <person name="Abouelleil A."/>
            <person name="Allen A.W."/>
            <person name="Alvarado L."/>
            <person name="Arachchi H.M."/>
            <person name="Berlin A.M."/>
            <person name="Chapman S.B."/>
            <person name="Gainer-Dewar J."/>
            <person name="Goldberg J."/>
            <person name="Griggs A."/>
            <person name="Gujja S."/>
            <person name="Hansen M."/>
            <person name="Howarth C."/>
            <person name="Imamovic A."/>
            <person name="Ireland A."/>
            <person name="Larimer J."/>
            <person name="McCowan C."/>
            <person name="Murphy C."/>
            <person name="Pearson M."/>
            <person name="Poon T.W."/>
            <person name="Priest M."/>
            <person name="Roberts A."/>
            <person name="Saif S."/>
            <person name="Shea T."/>
            <person name="Sisk P."/>
            <person name="Sykes S."/>
            <person name="Wortman J."/>
            <person name="Nusbaum C."/>
            <person name="Birren B."/>
        </authorList>
    </citation>
    <scope>NUCLEOTIDE SEQUENCE [LARGE SCALE GENOMIC DNA]</scope>
    <source>
        <strain evidence="3">CM1001059</strain>
    </source>
</reference>
<dbReference type="EnsemblMetazoa" id="AMEC002959-RA">
    <property type="protein sequence ID" value="AMEC002959-PA"/>
    <property type="gene ID" value="AMEC002959"/>
</dbReference>
<evidence type="ECO:0000256" key="1">
    <source>
        <dbReference type="SAM" id="MobiDB-lite"/>
    </source>
</evidence>
<organism evidence="2 3">
    <name type="scientific">Anopheles melas</name>
    <dbReference type="NCBI Taxonomy" id="34690"/>
    <lineage>
        <taxon>Eukaryota</taxon>
        <taxon>Metazoa</taxon>
        <taxon>Ecdysozoa</taxon>
        <taxon>Arthropoda</taxon>
        <taxon>Hexapoda</taxon>
        <taxon>Insecta</taxon>
        <taxon>Pterygota</taxon>
        <taxon>Neoptera</taxon>
        <taxon>Endopterygota</taxon>
        <taxon>Diptera</taxon>
        <taxon>Nematocera</taxon>
        <taxon>Culicoidea</taxon>
        <taxon>Culicidae</taxon>
        <taxon>Anophelinae</taxon>
        <taxon>Anopheles</taxon>
    </lineage>
</organism>
<dbReference type="AlphaFoldDB" id="A0A182TIK9"/>
<evidence type="ECO:0000313" key="2">
    <source>
        <dbReference type="EnsemblMetazoa" id="AMEC002959-PA"/>
    </source>
</evidence>
<proteinExistence type="predicted"/>
<evidence type="ECO:0000313" key="3">
    <source>
        <dbReference type="Proteomes" id="UP000075902"/>
    </source>
</evidence>
<accession>A0A182TIK9</accession>
<feature type="region of interest" description="Disordered" evidence="1">
    <location>
        <begin position="71"/>
        <end position="103"/>
    </location>
</feature>
<keyword evidence="3" id="KW-1185">Reference proteome</keyword>
<sequence length="103" mass="11398">MLLLVLLKEGSENVTDTGGKMGRASSLPFPKVVSQSSDWPGTHSGRLIDGRFVLHRVRLLSSGFHHQSHKAADFLAPSRRPGRPGDVNCKKSQVNVKRRQQQN</sequence>
<name>A0A182TIK9_9DIPT</name>
<dbReference type="Proteomes" id="UP000075902">
    <property type="component" value="Unassembled WGS sequence"/>
</dbReference>